<evidence type="ECO:0000256" key="6">
    <source>
        <dbReference type="ARBA" id="ARBA00023136"/>
    </source>
</evidence>
<dbReference type="Pfam" id="PF00520">
    <property type="entry name" value="Ion_trans"/>
    <property type="match status" value="1"/>
</dbReference>
<feature type="transmembrane region" description="Helical" evidence="9">
    <location>
        <begin position="871"/>
        <end position="888"/>
    </location>
</feature>
<evidence type="ECO:0000256" key="4">
    <source>
        <dbReference type="ARBA" id="ARBA00022989"/>
    </source>
</evidence>
<dbReference type="EMBL" id="CAJPWZ010003339">
    <property type="protein sequence ID" value="CAG2258173.1"/>
    <property type="molecule type" value="Genomic_DNA"/>
</dbReference>
<dbReference type="Proteomes" id="UP000683360">
    <property type="component" value="Unassembled WGS sequence"/>
</dbReference>
<reference evidence="13" key="1">
    <citation type="submission" date="2021-03" db="EMBL/GenBank/DDBJ databases">
        <authorList>
            <person name="Bekaert M."/>
        </authorList>
    </citation>
    <scope>NUCLEOTIDE SEQUENCE</scope>
</reference>
<dbReference type="InterPro" id="IPR005821">
    <property type="entry name" value="Ion_trans_dom"/>
</dbReference>
<evidence type="ECO:0000256" key="8">
    <source>
        <dbReference type="SAM" id="MobiDB-lite"/>
    </source>
</evidence>
<feature type="domain" description="TRPM SLOG" evidence="11">
    <location>
        <begin position="280"/>
        <end position="363"/>
    </location>
</feature>
<evidence type="ECO:0000256" key="9">
    <source>
        <dbReference type="SAM" id="Phobius"/>
    </source>
</evidence>
<keyword evidence="5" id="KW-0406">Ion transport</keyword>
<dbReference type="AlphaFoldDB" id="A0A8S3VKF8"/>
<keyword evidence="3 9" id="KW-0812">Transmembrane</keyword>
<evidence type="ECO:0000256" key="1">
    <source>
        <dbReference type="ARBA" id="ARBA00004141"/>
    </source>
</evidence>
<keyword evidence="7" id="KW-0407">Ion channel</keyword>
<gene>
    <name evidence="13" type="ORF">MEDL_69366</name>
</gene>
<feature type="region of interest" description="Disordered" evidence="8">
    <location>
        <begin position="127"/>
        <end position="150"/>
    </location>
</feature>
<accession>A0A8S3VKF8</accession>
<name>A0A8S3VKF8_MYTED</name>
<evidence type="ECO:0000256" key="3">
    <source>
        <dbReference type="ARBA" id="ARBA00022692"/>
    </source>
</evidence>
<evidence type="ECO:0000259" key="11">
    <source>
        <dbReference type="Pfam" id="PF18139"/>
    </source>
</evidence>
<evidence type="ECO:0000259" key="12">
    <source>
        <dbReference type="Pfam" id="PF25508"/>
    </source>
</evidence>
<keyword evidence="2" id="KW-0813">Transport</keyword>
<evidence type="ECO:0000256" key="5">
    <source>
        <dbReference type="ARBA" id="ARBA00023065"/>
    </source>
</evidence>
<dbReference type="OrthoDB" id="6118315at2759"/>
<feature type="transmembrane region" description="Helical" evidence="9">
    <location>
        <begin position="947"/>
        <end position="972"/>
    </location>
</feature>
<comment type="subcellular location">
    <subcellularLocation>
        <location evidence="1">Membrane</location>
        <topology evidence="1">Multi-pass membrane protein</topology>
    </subcellularLocation>
</comment>
<comment type="caution">
    <text evidence="13">The sequence shown here is derived from an EMBL/GenBank/DDBJ whole genome shotgun (WGS) entry which is preliminary data.</text>
</comment>
<keyword evidence="6 9" id="KW-0472">Membrane</keyword>
<evidence type="ECO:0000256" key="2">
    <source>
        <dbReference type="ARBA" id="ARBA00022448"/>
    </source>
</evidence>
<dbReference type="InterPro" id="IPR041491">
    <property type="entry name" value="TRPM_SLOG"/>
</dbReference>
<evidence type="ECO:0000259" key="10">
    <source>
        <dbReference type="Pfam" id="PF00520"/>
    </source>
</evidence>
<evidence type="ECO:0000313" key="14">
    <source>
        <dbReference type="Proteomes" id="UP000683360"/>
    </source>
</evidence>
<feature type="domain" description="TRPM-like" evidence="12">
    <location>
        <begin position="522"/>
        <end position="650"/>
    </location>
</feature>
<dbReference type="GO" id="GO:0005261">
    <property type="term" value="F:monoatomic cation channel activity"/>
    <property type="evidence" value="ECO:0007669"/>
    <property type="project" value="TreeGrafter"/>
</dbReference>
<dbReference type="Pfam" id="PF18139">
    <property type="entry name" value="LSDAT_euk"/>
    <property type="match status" value="1"/>
</dbReference>
<dbReference type="PANTHER" id="PTHR13800">
    <property type="entry name" value="TRANSIENT RECEPTOR POTENTIAL CATION CHANNEL, SUBFAMILY M, MEMBER 6"/>
    <property type="match status" value="1"/>
</dbReference>
<feature type="transmembrane region" description="Helical" evidence="9">
    <location>
        <begin position="833"/>
        <end position="850"/>
    </location>
</feature>
<dbReference type="Pfam" id="PF25508">
    <property type="entry name" value="TRPM2"/>
    <property type="match status" value="1"/>
</dbReference>
<keyword evidence="4 9" id="KW-1133">Transmembrane helix</keyword>
<feature type="compositionally biased region" description="Polar residues" evidence="8">
    <location>
        <begin position="137"/>
        <end position="150"/>
    </location>
</feature>
<organism evidence="13 14">
    <name type="scientific">Mytilus edulis</name>
    <name type="common">Blue mussel</name>
    <dbReference type="NCBI Taxonomy" id="6550"/>
    <lineage>
        <taxon>Eukaryota</taxon>
        <taxon>Metazoa</taxon>
        <taxon>Spiralia</taxon>
        <taxon>Lophotrochozoa</taxon>
        <taxon>Mollusca</taxon>
        <taxon>Bivalvia</taxon>
        <taxon>Autobranchia</taxon>
        <taxon>Pteriomorphia</taxon>
        <taxon>Mytilida</taxon>
        <taxon>Mytiloidea</taxon>
        <taxon>Mytilidae</taxon>
        <taxon>Mytilinae</taxon>
        <taxon>Mytilus</taxon>
    </lineage>
</organism>
<dbReference type="GO" id="GO:0030001">
    <property type="term" value="P:metal ion transport"/>
    <property type="evidence" value="ECO:0007669"/>
    <property type="project" value="TreeGrafter"/>
</dbReference>
<protein>
    <submittedName>
        <fullName evidence="13">Uncharacterized protein</fullName>
    </submittedName>
</protein>
<feature type="compositionally biased region" description="Basic residues" evidence="8">
    <location>
        <begin position="24"/>
        <end position="33"/>
    </location>
</feature>
<dbReference type="GO" id="GO:0005886">
    <property type="term" value="C:plasma membrane"/>
    <property type="evidence" value="ECO:0007669"/>
    <property type="project" value="TreeGrafter"/>
</dbReference>
<feature type="transmembrane region" description="Helical" evidence="9">
    <location>
        <begin position="794"/>
        <end position="821"/>
    </location>
</feature>
<keyword evidence="14" id="KW-1185">Reference proteome</keyword>
<dbReference type="PANTHER" id="PTHR13800:SF12">
    <property type="entry name" value="TRANSIENT RECEPTOR POTENTIAL CATION CHANNEL SUBFAMILY M MEMBER-LIKE 2"/>
    <property type="match status" value="1"/>
</dbReference>
<feature type="region of interest" description="Disordered" evidence="8">
    <location>
        <begin position="18"/>
        <end position="55"/>
    </location>
</feature>
<sequence>MKYSKYFPNHQEYASKVYKDIPIKRGRKKQKRSKSVDAKREHSPKNTLLSIENQEHVDIPPKVNSEETIYRKKKKHPEAITFASQTDGPIIMQACTQTVDQIRHDMATQTDDEKVTDIQKKVLAETPQAPRLELMHPQQSSARDEQPSTNLSSEQWECLKKFGEPRIVVSVIGAYNERITTYEWADDVLLKKALKHVARYTGRCGFLFQEKNTNLVQSVISRGCHIKGLPQQYGYFSVNYSNDDQYEGDASHHLNDLLELEKHINTEGQVSFQESEKGSKMLSNIRVPVALLVLNGDLETLDHVVRAIYNDMSVVVVKGTGGAADLIALCLEDFSSLKRELPIMLNRRFTKGLFDKVQEVFKMIIEKDWMISIFDIKVDEHDSLWERITDGITRAWSFEEKHELFIHVSLQDEGILITEYLSLHGGDCISKYVANIDGLTSRELFAGCSLNEADESTFGELWKQEIILGCNKNNVKLLQRVCPCNIEDSNAPKLIAEKLLKGLCFSKIGMITCCKRCRKPNDNDAENADASETVPTDETLQVAVLLNESERAATLWHQSENPMMTALLSSMYLTALANIQEQNFEENLQDEYNSHAKLFVSRAVHLLEKLFTDNEQMAIHVLDNVCDVWDYRESPLHLGHQFNIEEFISHSSNQKDASKRFYSYNEATDNDVHLNQESENVASKSPSSQKQKLIKTNSVYSISVSGWFSFIKDHWSRNKIETLTAPVTKIVFHLLFFITTLILFSFFLTRQLKADSINLLEVLIFFYMLGDLLEEIWSMIRPQKDCNWSPQRMFLHIFNIWNTLDFLCSTLYILGFCMHFLDSDLISHIRRIYSISLFVMFLRLLNCLLLSKRFGIIIIMMKEMLVDLMQYLLILIIFILAAGVVYNANVYPSSTVTDSSAFEFSRLWTILKIPYWQVYGTDDSGCSDNATIWNSDPSMERCPTGDWITPVIAAVYMMLTNWLLLNIVIAMFSARFQEIRDNSEQKWRYYRHSVIMDFEDKIPSPLNFPFRIFSSVWYSTKYCSCCPCYNKPKADDNKDMLKKQQQFAKEIIAEERHQKKILKKQRKTEKHRKRT</sequence>
<feature type="compositionally biased region" description="Basic and acidic residues" evidence="8">
    <location>
        <begin position="34"/>
        <end position="44"/>
    </location>
</feature>
<dbReference type="InterPro" id="IPR050927">
    <property type="entry name" value="TRPM"/>
</dbReference>
<proteinExistence type="predicted"/>
<feature type="transmembrane region" description="Helical" evidence="9">
    <location>
        <begin position="730"/>
        <end position="750"/>
    </location>
</feature>
<feature type="domain" description="Ion transport" evidence="10">
    <location>
        <begin position="732"/>
        <end position="983"/>
    </location>
</feature>
<dbReference type="InterPro" id="IPR057366">
    <property type="entry name" value="TRPM-like"/>
</dbReference>
<evidence type="ECO:0000313" key="13">
    <source>
        <dbReference type="EMBL" id="CAG2258173.1"/>
    </source>
</evidence>
<evidence type="ECO:0000256" key="7">
    <source>
        <dbReference type="ARBA" id="ARBA00023303"/>
    </source>
</evidence>